<accession>A0A085ME99</accession>
<dbReference type="Proteomes" id="UP000030764">
    <property type="component" value="Unassembled WGS sequence"/>
</dbReference>
<organism evidence="2 4">
    <name type="scientific">Trichuris suis</name>
    <name type="common">pig whipworm</name>
    <dbReference type="NCBI Taxonomy" id="68888"/>
    <lineage>
        <taxon>Eukaryota</taxon>
        <taxon>Metazoa</taxon>
        <taxon>Ecdysozoa</taxon>
        <taxon>Nematoda</taxon>
        <taxon>Enoplea</taxon>
        <taxon>Dorylaimia</taxon>
        <taxon>Trichinellida</taxon>
        <taxon>Trichuridae</taxon>
        <taxon>Trichuris</taxon>
    </lineage>
</organism>
<name>A0A085ME99_9BILA</name>
<feature type="region of interest" description="Disordered" evidence="1">
    <location>
        <begin position="23"/>
        <end position="45"/>
    </location>
</feature>
<dbReference type="AlphaFoldDB" id="A0A085ME99"/>
<sequence>MAACELGLPGSMTAFADQFPRRSTGSLTATKEEHPFDGRLPRKSGGSLTCSLEEHRFDGLLRGKTSINNSGLNVNGEKCFLTSKCLL</sequence>
<reference evidence="2 4" key="1">
    <citation type="journal article" date="2014" name="Nat. Genet.">
        <title>Genome and transcriptome of the porcine whipworm Trichuris suis.</title>
        <authorList>
            <person name="Jex A.R."/>
            <person name="Nejsum P."/>
            <person name="Schwarz E.M."/>
            <person name="Hu L."/>
            <person name="Young N.D."/>
            <person name="Hall R.S."/>
            <person name="Korhonen P.K."/>
            <person name="Liao S."/>
            <person name="Thamsborg S."/>
            <person name="Xia J."/>
            <person name="Xu P."/>
            <person name="Wang S."/>
            <person name="Scheerlinck J.P."/>
            <person name="Hofmann A."/>
            <person name="Sternberg P.W."/>
            <person name="Wang J."/>
            <person name="Gasser R.B."/>
        </authorList>
    </citation>
    <scope>NUCLEOTIDE SEQUENCE [LARGE SCALE GENOMIC DNA]</scope>
    <source>
        <strain evidence="3">DCEP-RM93F</strain>
        <strain evidence="2">DCEP-RM93M</strain>
    </source>
</reference>
<dbReference type="EMBL" id="KL367583">
    <property type="protein sequence ID" value="KFD62973.1"/>
    <property type="molecule type" value="Genomic_DNA"/>
</dbReference>
<feature type="compositionally biased region" description="Basic and acidic residues" evidence="1">
    <location>
        <begin position="30"/>
        <end position="40"/>
    </location>
</feature>
<protein>
    <submittedName>
        <fullName evidence="2">Uncharacterized protein</fullName>
    </submittedName>
</protein>
<proteinExistence type="predicted"/>
<evidence type="ECO:0000313" key="2">
    <source>
        <dbReference type="EMBL" id="KFD55545.1"/>
    </source>
</evidence>
<evidence type="ECO:0000313" key="3">
    <source>
        <dbReference type="EMBL" id="KFD62973.1"/>
    </source>
</evidence>
<evidence type="ECO:0000313" key="4">
    <source>
        <dbReference type="Proteomes" id="UP000030764"/>
    </source>
</evidence>
<keyword evidence="4" id="KW-1185">Reference proteome</keyword>
<evidence type="ECO:0000256" key="1">
    <source>
        <dbReference type="SAM" id="MobiDB-lite"/>
    </source>
</evidence>
<dbReference type="EMBL" id="KL363199">
    <property type="protein sequence ID" value="KFD55545.1"/>
    <property type="molecule type" value="Genomic_DNA"/>
</dbReference>
<dbReference type="Proteomes" id="UP000030758">
    <property type="component" value="Unassembled WGS sequence"/>
</dbReference>
<gene>
    <name evidence="2" type="ORF">M513_03597</name>
    <name evidence="3" type="ORF">M514_03597</name>
</gene>